<accession>A0ABT3YGL5</accession>
<protein>
    <submittedName>
        <fullName evidence="4">IS110 family transposase</fullName>
    </submittedName>
</protein>
<dbReference type="RefSeq" id="WP_267610647.1">
    <property type="nucleotide sequence ID" value="NZ_JAOVZQ010000001.1"/>
</dbReference>
<reference evidence="4" key="1">
    <citation type="submission" date="2022-10" db="EMBL/GenBank/DDBJ databases">
        <title>Hoeflea sp. J2-29, isolated from marine algae.</title>
        <authorList>
            <person name="Kristyanto S."/>
            <person name="Kim J.M."/>
            <person name="Jeon C.O."/>
        </authorList>
    </citation>
    <scope>NUCLEOTIDE SEQUENCE</scope>
    <source>
        <strain evidence="4">J2-29</strain>
    </source>
</reference>
<evidence type="ECO:0000313" key="4">
    <source>
        <dbReference type="EMBL" id="MCY0095045.1"/>
    </source>
</evidence>
<feature type="domain" description="Transposase IS110-like N-terminal" evidence="1">
    <location>
        <begin position="17"/>
        <end position="158"/>
    </location>
</feature>
<keyword evidence="5" id="KW-1185">Reference proteome</keyword>
<dbReference type="PANTHER" id="PTHR33055">
    <property type="entry name" value="TRANSPOSASE FOR INSERTION SEQUENCE ELEMENT IS1111A"/>
    <property type="match status" value="1"/>
</dbReference>
<evidence type="ECO:0000313" key="3">
    <source>
        <dbReference type="EMBL" id="MCY0092677.1"/>
    </source>
</evidence>
<evidence type="ECO:0000259" key="1">
    <source>
        <dbReference type="Pfam" id="PF01548"/>
    </source>
</evidence>
<sequence>MQGKVSFEQDATSAVYVGVDVCKEWLDIHVLPQAESRRFGNDKAGIRQFKRMLTRLRPDRIIMEATGKFHRPAHRSLSGDGFAVAIVDPWRARQFAGCYGYLAKTDRLDARMLALLAAALRPQPSAPPSPDIEALRELVNARSGAQGELTALKNRCKAADVAFLRAELCRLIGVLERHVERLDSEIERRIAAQPDLCRKAEILTSVPGIGRITASALIAGMDELGSCTGKQAAMLAGVAPIADDSGERHGRRSIRAGRPAPRRALYMAALSARRYNPALAAFAKTLQAAGKPPKVILVAIMRKLVVLANCLLAQNRLWTPTPP</sequence>
<feature type="domain" description="Transposase IS116/IS110/IS902 C-terminal" evidence="2">
    <location>
        <begin position="200"/>
        <end position="282"/>
    </location>
</feature>
<dbReference type="Proteomes" id="UP001081283">
    <property type="component" value="Unassembled WGS sequence"/>
</dbReference>
<dbReference type="Pfam" id="PF01548">
    <property type="entry name" value="DEDD_Tnp_IS110"/>
    <property type="match status" value="1"/>
</dbReference>
<comment type="caution">
    <text evidence="4">The sequence shown here is derived from an EMBL/GenBank/DDBJ whole genome shotgun (WGS) entry which is preliminary data.</text>
</comment>
<dbReference type="NCBIfam" id="NF033542">
    <property type="entry name" value="transpos_IS110"/>
    <property type="match status" value="1"/>
</dbReference>
<dbReference type="PANTHER" id="PTHR33055:SF13">
    <property type="entry name" value="TRANSPOSASE"/>
    <property type="match status" value="1"/>
</dbReference>
<dbReference type="InterPro" id="IPR003346">
    <property type="entry name" value="Transposase_20"/>
</dbReference>
<proteinExistence type="predicted"/>
<evidence type="ECO:0000313" key="5">
    <source>
        <dbReference type="Proteomes" id="UP001081283"/>
    </source>
</evidence>
<name>A0ABT3YGL5_9HYPH</name>
<gene>
    <name evidence="3" type="ORF">OEG82_01260</name>
    <name evidence="4" type="ORF">OEG82_13570</name>
</gene>
<dbReference type="InterPro" id="IPR047650">
    <property type="entry name" value="Transpos_IS110"/>
</dbReference>
<dbReference type="Pfam" id="PF02371">
    <property type="entry name" value="Transposase_20"/>
    <property type="match status" value="1"/>
</dbReference>
<organism evidence="4 5">
    <name type="scientific">Hoeflea ulvae</name>
    <dbReference type="NCBI Taxonomy" id="2983764"/>
    <lineage>
        <taxon>Bacteria</taxon>
        <taxon>Pseudomonadati</taxon>
        <taxon>Pseudomonadota</taxon>
        <taxon>Alphaproteobacteria</taxon>
        <taxon>Hyphomicrobiales</taxon>
        <taxon>Rhizobiaceae</taxon>
        <taxon>Hoeflea</taxon>
    </lineage>
</organism>
<dbReference type="EMBL" id="JAOVZQ010000001">
    <property type="protein sequence ID" value="MCY0095045.1"/>
    <property type="molecule type" value="Genomic_DNA"/>
</dbReference>
<dbReference type="EMBL" id="JAOVZQ010000001">
    <property type="protein sequence ID" value="MCY0092677.1"/>
    <property type="molecule type" value="Genomic_DNA"/>
</dbReference>
<dbReference type="InterPro" id="IPR002525">
    <property type="entry name" value="Transp_IS110-like_N"/>
</dbReference>
<evidence type="ECO:0000259" key="2">
    <source>
        <dbReference type="Pfam" id="PF02371"/>
    </source>
</evidence>